<keyword evidence="1" id="KW-0812">Transmembrane</keyword>
<keyword evidence="3" id="KW-1185">Reference proteome</keyword>
<gene>
    <name evidence="2" type="ORF">DRW41_10765</name>
</gene>
<feature type="transmembrane region" description="Helical" evidence="1">
    <location>
        <begin position="12"/>
        <end position="30"/>
    </location>
</feature>
<protein>
    <submittedName>
        <fullName evidence="2">Uncharacterized protein</fullName>
    </submittedName>
</protein>
<proteinExistence type="predicted"/>
<accession>A0A3D8GRQ3</accession>
<keyword evidence="1" id="KW-0472">Membrane</keyword>
<evidence type="ECO:0000256" key="1">
    <source>
        <dbReference type="SAM" id="Phobius"/>
    </source>
</evidence>
<dbReference type="EMBL" id="QNQT01000003">
    <property type="protein sequence ID" value="RDU37154.1"/>
    <property type="molecule type" value="Genomic_DNA"/>
</dbReference>
<comment type="caution">
    <text evidence="2">The sequence shown here is derived from an EMBL/GenBank/DDBJ whole genome shotgun (WGS) entry which is preliminary data.</text>
</comment>
<sequence>MVNHLYSYNKNFLPLHLLLWGAMALGFYMSSDKNDWLESAVMGSFVFNTVASIPMLIHCFKNQFSYKELLMTYGIFLIPYWVIAVLIRVFLF</sequence>
<keyword evidence="1" id="KW-1133">Transmembrane helix</keyword>
<dbReference type="Proteomes" id="UP000257144">
    <property type="component" value="Unassembled WGS sequence"/>
</dbReference>
<feature type="transmembrane region" description="Helical" evidence="1">
    <location>
        <begin position="69"/>
        <end position="91"/>
    </location>
</feature>
<feature type="transmembrane region" description="Helical" evidence="1">
    <location>
        <begin position="36"/>
        <end position="57"/>
    </location>
</feature>
<reference evidence="2 3" key="1">
    <citation type="submission" date="2018-07" db="EMBL/GenBank/DDBJ databases">
        <title>Bacillus sp. YLB-04 draft genome sequence.</title>
        <authorList>
            <person name="Yu L."/>
            <person name="Tang X."/>
        </authorList>
    </citation>
    <scope>NUCLEOTIDE SEQUENCE [LARGE SCALE GENOMIC DNA]</scope>
    <source>
        <strain evidence="2 3">YLB-04</strain>
    </source>
</reference>
<evidence type="ECO:0000313" key="3">
    <source>
        <dbReference type="Proteomes" id="UP000257144"/>
    </source>
</evidence>
<dbReference type="RefSeq" id="WP_115451982.1">
    <property type="nucleotide sequence ID" value="NZ_QNQT01000003.1"/>
</dbReference>
<evidence type="ECO:0000313" key="2">
    <source>
        <dbReference type="EMBL" id="RDU37154.1"/>
    </source>
</evidence>
<name>A0A3D8GRQ3_9BACI</name>
<dbReference type="AlphaFoldDB" id="A0A3D8GRQ3"/>
<organism evidence="2 3">
    <name type="scientific">Neobacillus piezotolerans</name>
    <dbReference type="NCBI Taxonomy" id="2259171"/>
    <lineage>
        <taxon>Bacteria</taxon>
        <taxon>Bacillati</taxon>
        <taxon>Bacillota</taxon>
        <taxon>Bacilli</taxon>
        <taxon>Bacillales</taxon>
        <taxon>Bacillaceae</taxon>
        <taxon>Neobacillus</taxon>
    </lineage>
</organism>